<evidence type="ECO:0000259" key="3">
    <source>
        <dbReference type="Pfam" id="PF02374"/>
    </source>
</evidence>
<gene>
    <name evidence="4" type="ORF">DCAF_LOCUS816</name>
</gene>
<dbReference type="InterPro" id="IPR025723">
    <property type="entry name" value="ArsA/GET3_ATPase-like"/>
</dbReference>
<evidence type="ECO:0000256" key="1">
    <source>
        <dbReference type="SAM" id="MobiDB-lite"/>
    </source>
</evidence>
<name>A0AAV1QSV4_9ROSI</name>
<dbReference type="Proteomes" id="UP001314170">
    <property type="component" value="Unassembled WGS sequence"/>
</dbReference>
<comment type="caution">
    <text evidence="4">The sequence shown here is derived from an EMBL/GenBank/DDBJ whole genome shotgun (WGS) entry which is preliminary data.</text>
</comment>
<evidence type="ECO:0000313" key="4">
    <source>
        <dbReference type="EMBL" id="CAK7323199.1"/>
    </source>
</evidence>
<accession>A0AAV1QSV4</accession>
<dbReference type="AlphaFoldDB" id="A0AAV1QSV4"/>
<dbReference type="InterPro" id="IPR027417">
    <property type="entry name" value="P-loop_NTPase"/>
</dbReference>
<keyword evidence="2" id="KW-0812">Transmembrane</keyword>
<feature type="region of interest" description="Disordered" evidence="1">
    <location>
        <begin position="234"/>
        <end position="263"/>
    </location>
</feature>
<sequence>MKGNSSLRPNTEDDRIRRGIEDIRADSFVVSEHCKALANFNVILHWIAVVGVGGTLCIPSALYLLLEDHAFGFPQGDLSVIFNRPSKSLVPRVSVENAAEVVKPKGRAGSRKAPAKKQEKPSLVLEGINDDDEIESLKDRLDAYRLDSSLDPSVGNLAFNKMAVMKFQMLSRNETSEFGNSDIILDTETDELQVKARRGAAQKRPPATASVISDSKDGDDFDVEVKAVSETKKKGGRKAVAAANDKVAKPSATTKRGGPASKQSYGLRQKLLTKILELVEGVGISREKKRKIRASPFNKKSGSVLGRIAKEDDAGSETMSASTSESTLWLLTYLILVSESSRLRTSLKKENVPVKKLVVNQILPPFATDCKFCAMKRKYSSKPTWDLYIAQWYPVSASNVHWKFDSLKQIAGIASYFQQVLS</sequence>
<reference evidence="4 5" key="1">
    <citation type="submission" date="2024-01" db="EMBL/GenBank/DDBJ databases">
        <authorList>
            <person name="Waweru B."/>
        </authorList>
    </citation>
    <scope>NUCLEOTIDE SEQUENCE [LARGE SCALE GENOMIC DNA]</scope>
</reference>
<proteinExistence type="predicted"/>
<organism evidence="4 5">
    <name type="scientific">Dovyalis caffra</name>
    <dbReference type="NCBI Taxonomy" id="77055"/>
    <lineage>
        <taxon>Eukaryota</taxon>
        <taxon>Viridiplantae</taxon>
        <taxon>Streptophyta</taxon>
        <taxon>Embryophyta</taxon>
        <taxon>Tracheophyta</taxon>
        <taxon>Spermatophyta</taxon>
        <taxon>Magnoliopsida</taxon>
        <taxon>eudicotyledons</taxon>
        <taxon>Gunneridae</taxon>
        <taxon>Pentapetalae</taxon>
        <taxon>rosids</taxon>
        <taxon>fabids</taxon>
        <taxon>Malpighiales</taxon>
        <taxon>Salicaceae</taxon>
        <taxon>Flacourtieae</taxon>
        <taxon>Dovyalis</taxon>
    </lineage>
</organism>
<keyword evidence="2" id="KW-1133">Transmembrane helix</keyword>
<feature type="domain" description="ArsA/GET3 Anion-transporting ATPase-like" evidence="3">
    <location>
        <begin position="337"/>
        <end position="382"/>
    </location>
</feature>
<feature type="transmembrane region" description="Helical" evidence="2">
    <location>
        <begin position="43"/>
        <end position="66"/>
    </location>
</feature>
<keyword evidence="2" id="KW-0472">Membrane</keyword>
<dbReference type="EMBL" id="CAWUPB010000071">
    <property type="protein sequence ID" value="CAK7323199.1"/>
    <property type="molecule type" value="Genomic_DNA"/>
</dbReference>
<dbReference type="Gene3D" id="3.40.50.300">
    <property type="entry name" value="P-loop containing nucleotide triphosphate hydrolases"/>
    <property type="match status" value="1"/>
</dbReference>
<dbReference type="Pfam" id="PF02374">
    <property type="entry name" value="ArsA_ATPase"/>
    <property type="match status" value="1"/>
</dbReference>
<evidence type="ECO:0000313" key="5">
    <source>
        <dbReference type="Proteomes" id="UP001314170"/>
    </source>
</evidence>
<protein>
    <recommendedName>
        <fullName evidence="3">ArsA/GET3 Anion-transporting ATPase-like domain-containing protein</fullName>
    </recommendedName>
</protein>
<evidence type="ECO:0000256" key="2">
    <source>
        <dbReference type="SAM" id="Phobius"/>
    </source>
</evidence>
<keyword evidence="5" id="KW-1185">Reference proteome</keyword>